<keyword evidence="6" id="KW-0695">RNA-directed DNA polymerase</keyword>
<evidence type="ECO:0000256" key="3">
    <source>
        <dbReference type="ARBA" id="ARBA00022722"/>
    </source>
</evidence>
<name>A0A9Q3CUD8_9BASI</name>
<dbReference type="EMBL" id="AVOT02010373">
    <property type="protein sequence ID" value="MBW0490027.1"/>
    <property type="molecule type" value="Genomic_DNA"/>
</dbReference>
<evidence type="ECO:0000259" key="7">
    <source>
        <dbReference type="Pfam" id="PF17917"/>
    </source>
</evidence>
<feature type="domain" description="Reverse transcriptase RNase H-like" evidence="7">
    <location>
        <begin position="66"/>
        <end position="166"/>
    </location>
</feature>
<evidence type="ECO:0000256" key="6">
    <source>
        <dbReference type="ARBA" id="ARBA00022918"/>
    </source>
</evidence>
<evidence type="ECO:0000313" key="9">
    <source>
        <dbReference type="Proteomes" id="UP000765509"/>
    </source>
</evidence>
<dbReference type="PANTHER" id="PTHR34072:SF52">
    <property type="entry name" value="RIBONUCLEASE H"/>
    <property type="match status" value="1"/>
</dbReference>
<dbReference type="AlphaFoldDB" id="A0A9Q3CUD8"/>
<evidence type="ECO:0000256" key="2">
    <source>
        <dbReference type="ARBA" id="ARBA00022695"/>
    </source>
</evidence>
<gene>
    <name evidence="8" type="ORF">O181_029742</name>
</gene>
<dbReference type="Proteomes" id="UP000765509">
    <property type="component" value="Unassembled WGS sequence"/>
</dbReference>
<evidence type="ECO:0000256" key="4">
    <source>
        <dbReference type="ARBA" id="ARBA00022759"/>
    </source>
</evidence>
<dbReference type="InterPro" id="IPR041373">
    <property type="entry name" value="RT_RNaseH"/>
</dbReference>
<evidence type="ECO:0000256" key="1">
    <source>
        <dbReference type="ARBA" id="ARBA00022679"/>
    </source>
</evidence>
<dbReference type="CDD" id="cd09274">
    <property type="entry name" value="RNase_HI_RT_Ty3"/>
    <property type="match status" value="1"/>
</dbReference>
<proteinExistence type="predicted"/>
<protein>
    <recommendedName>
        <fullName evidence="7">Reverse transcriptase RNase H-like domain-containing protein</fullName>
    </recommendedName>
</protein>
<dbReference type="GO" id="GO:0016787">
    <property type="term" value="F:hydrolase activity"/>
    <property type="evidence" value="ECO:0007669"/>
    <property type="project" value="UniProtKB-KW"/>
</dbReference>
<keyword evidence="2" id="KW-0548">Nucleotidyltransferase</keyword>
<dbReference type="PANTHER" id="PTHR34072">
    <property type="entry name" value="ENZYMATIC POLYPROTEIN-RELATED"/>
    <property type="match status" value="1"/>
</dbReference>
<comment type="caution">
    <text evidence="8">The sequence shown here is derived from an EMBL/GenBank/DDBJ whole genome shotgun (WGS) entry which is preliminary data.</text>
</comment>
<sequence length="268" mass="30658">MDFPLSSYHDFLKELWDEEGEPEEVETVMKVVPSIYYHYLDLLSNVQAEKLPPHRTCDDHMELDSNPSLPTIVEINASNHALGAVISQVSDSGKHHIAFDRRKLISVEVNYEIHNKELLGIVWALKRWRDFLLSLSSPFGVLTNHSCLKYFMSSKVINCCQAFWAEFHFSITHRPGPLATLLDALSGQDNIYPERGEDFISKNPMDFQQLIKQDEVPPSRVSTVKVGCFQNLIESSQKKLWQDPRYRSIPQELGKGESVQDYSLDSSS</sequence>
<evidence type="ECO:0000256" key="5">
    <source>
        <dbReference type="ARBA" id="ARBA00022801"/>
    </source>
</evidence>
<evidence type="ECO:0000313" key="8">
    <source>
        <dbReference type="EMBL" id="MBW0490027.1"/>
    </source>
</evidence>
<dbReference type="GO" id="GO:0004519">
    <property type="term" value="F:endonuclease activity"/>
    <property type="evidence" value="ECO:0007669"/>
    <property type="project" value="UniProtKB-KW"/>
</dbReference>
<dbReference type="InterPro" id="IPR043502">
    <property type="entry name" value="DNA/RNA_pol_sf"/>
</dbReference>
<dbReference type="GO" id="GO:0003964">
    <property type="term" value="F:RNA-directed DNA polymerase activity"/>
    <property type="evidence" value="ECO:0007669"/>
    <property type="project" value="UniProtKB-KW"/>
</dbReference>
<accession>A0A9Q3CUD8</accession>
<keyword evidence="3" id="KW-0540">Nuclease</keyword>
<reference evidence="8" key="1">
    <citation type="submission" date="2021-03" db="EMBL/GenBank/DDBJ databases">
        <title>Draft genome sequence of rust myrtle Austropuccinia psidii MF-1, a brazilian biotype.</title>
        <authorList>
            <person name="Quecine M.C."/>
            <person name="Pachon D.M.R."/>
            <person name="Bonatelli M.L."/>
            <person name="Correr F.H."/>
            <person name="Franceschini L.M."/>
            <person name="Leite T.F."/>
            <person name="Margarido G.R.A."/>
            <person name="Almeida C.A."/>
            <person name="Ferrarezi J.A."/>
            <person name="Labate C.A."/>
        </authorList>
    </citation>
    <scope>NUCLEOTIDE SEQUENCE</scope>
    <source>
        <strain evidence="8">MF-1</strain>
    </source>
</reference>
<dbReference type="Pfam" id="PF17917">
    <property type="entry name" value="RT_RNaseH"/>
    <property type="match status" value="1"/>
</dbReference>
<keyword evidence="1" id="KW-0808">Transferase</keyword>
<organism evidence="8 9">
    <name type="scientific">Austropuccinia psidii MF-1</name>
    <dbReference type="NCBI Taxonomy" id="1389203"/>
    <lineage>
        <taxon>Eukaryota</taxon>
        <taxon>Fungi</taxon>
        <taxon>Dikarya</taxon>
        <taxon>Basidiomycota</taxon>
        <taxon>Pucciniomycotina</taxon>
        <taxon>Pucciniomycetes</taxon>
        <taxon>Pucciniales</taxon>
        <taxon>Sphaerophragmiaceae</taxon>
        <taxon>Austropuccinia</taxon>
    </lineage>
</organism>
<keyword evidence="4" id="KW-0255">Endonuclease</keyword>
<keyword evidence="5" id="KW-0378">Hydrolase</keyword>
<keyword evidence="9" id="KW-1185">Reference proteome</keyword>
<dbReference type="SUPFAM" id="SSF56672">
    <property type="entry name" value="DNA/RNA polymerases"/>
    <property type="match status" value="1"/>
</dbReference>
<dbReference type="OrthoDB" id="2505288at2759"/>